<dbReference type="Pfam" id="PF00230">
    <property type="entry name" value="MIP"/>
    <property type="match status" value="1"/>
</dbReference>
<sequence>MASELDSLIQNQVSEANSVRIFEQYVRPALAEFFGVTLFVCVGCLAVTQSGSASAPGSVPFSGVSIALAHGLAIALLVCALGDVSGAHLNPAVTLGVLLAGGISIPKAVIYFISQLIGSMTGAALARGILPASVYELIGGGAHNLGSFAKDSVTPGQGVLCEMVLTMVLVMTVLLTAVDPITKTTLAPLAIGFAVTVDILAGILITGASMNPARSFGPAVAIAYHDSDIWNYHYVYWRLAKMPADLSVALIGTLVCLGVQRERRGPARGGRDSTQPQHPHPQSWSKRINTQVFVTGYFSKLLRCVTRLEAVVSLVCDKFFVRGGRAETFS</sequence>
<feature type="transmembrane region" description="Helical" evidence="8">
    <location>
        <begin position="185"/>
        <end position="208"/>
    </location>
</feature>
<comment type="caution">
    <text evidence="9">The sequence shown here is derived from an EMBL/GenBank/DDBJ whole genome shotgun (WGS) entry which is preliminary data.</text>
</comment>
<dbReference type="InterPro" id="IPR034294">
    <property type="entry name" value="Aquaporin_transptr"/>
</dbReference>
<keyword evidence="5 8" id="KW-1133">Transmembrane helix</keyword>
<comment type="subcellular location">
    <subcellularLocation>
        <location evidence="1">Membrane</location>
        <topology evidence="1">Multi-pass membrane protein</topology>
    </subcellularLocation>
</comment>
<protein>
    <recommendedName>
        <fullName evidence="11">Aquaporin</fullName>
    </recommendedName>
</protein>
<dbReference type="PRINTS" id="PR00783">
    <property type="entry name" value="MINTRINSICP"/>
</dbReference>
<dbReference type="InterPro" id="IPR022357">
    <property type="entry name" value="MIP_CS"/>
</dbReference>
<dbReference type="CDD" id="cd00333">
    <property type="entry name" value="MIP"/>
    <property type="match status" value="1"/>
</dbReference>
<gene>
    <name evidence="9" type="ORF">C0Q70_06104</name>
</gene>
<feature type="transmembrane region" description="Helical" evidence="8">
    <location>
        <begin position="157"/>
        <end position="178"/>
    </location>
</feature>
<dbReference type="GO" id="GO:0015250">
    <property type="term" value="F:water channel activity"/>
    <property type="evidence" value="ECO:0007669"/>
    <property type="project" value="TreeGrafter"/>
</dbReference>
<dbReference type="PANTHER" id="PTHR19139">
    <property type="entry name" value="AQUAPORIN TRANSPORTER"/>
    <property type="match status" value="1"/>
</dbReference>
<feature type="transmembrane region" description="Helical" evidence="8">
    <location>
        <begin position="242"/>
        <end position="259"/>
    </location>
</feature>
<name>A0A2T7PN29_POMCA</name>
<evidence type="ECO:0000256" key="2">
    <source>
        <dbReference type="ARBA" id="ARBA00006175"/>
    </source>
</evidence>
<keyword evidence="3 7" id="KW-0813">Transport</keyword>
<dbReference type="OrthoDB" id="3222at2759"/>
<dbReference type="Proteomes" id="UP000245119">
    <property type="component" value="Linkage Group LG3"/>
</dbReference>
<dbReference type="AlphaFoldDB" id="A0A2T7PN29"/>
<dbReference type="STRING" id="400727.A0A2T7PN29"/>
<dbReference type="PROSITE" id="PS00221">
    <property type="entry name" value="MIP"/>
    <property type="match status" value="1"/>
</dbReference>
<evidence type="ECO:0000256" key="7">
    <source>
        <dbReference type="RuleBase" id="RU000477"/>
    </source>
</evidence>
<dbReference type="InterPro" id="IPR000425">
    <property type="entry name" value="MIP"/>
</dbReference>
<evidence type="ECO:0000256" key="6">
    <source>
        <dbReference type="ARBA" id="ARBA00023136"/>
    </source>
</evidence>
<evidence type="ECO:0000313" key="10">
    <source>
        <dbReference type="Proteomes" id="UP000245119"/>
    </source>
</evidence>
<feature type="transmembrane region" description="Helical" evidence="8">
    <location>
        <begin position="60"/>
        <end position="81"/>
    </location>
</feature>
<evidence type="ECO:0000256" key="8">
    <source>
        <dbReference type="SAM" id="Phobius"/>
    </source>
</evidence>
<keyword evidence="6 8" id="KW-0472">Membrane</keyword>
<feature type="transmembrane region" description="Helical" evidence="8">
    <location>
        <begin position="93"/>
        <end position="113"/>
    </location>
</feature>
<dbReference type="Gene3D" id="1.20.1080.10">
    <property type="entry name" value="Glycerol uptake facilitator protein"/>
    <property type="match status" value="1"/>
</dbReference>
<evidence type="ECO:0000256" key="1">
    <source>
        <dbReference type="ARBA" id="ARBA00004141"/>
    </source>
</evidence>
<evidence type="ECO:0000256" key="5">
    <source>
        <dbReference type="ARBA" id="ARBA00022989"/>
    </source>
</evidence>
<evidence type="ECO:0000313" key="9">
    <source>
        <dbReference type="EMBL" id="PVD34825.1"/>
    </source>
</evidence>
<evidence type="ECO:0000256" key="3">
    <source>
        <dbReference type="ARBA" id="ARBA00022448"/>
    </source>
</evidence>
<dbReference type="InterPro" id="IPR023271">
    <property type="entry name" value="Aquaporin-like"/>
</dbReference>
<dbReference type="PANTHER" id="PTHR19139:SF284">
    <property type="entry name" value="AQUAPORIN"/>
    <property type="match status" value="1"/>
</dbReference>
<dbReference type="EMBL" id="PZQS01000003">
    <property type="protein sequence ID" value="PVD34825.1"/>
    <property type="molecule type" value="Genomic_DNA"/>
</dbReference>
<evidence type="ECO:0008006" key="11">
    <source>
        <dbReference type="Google" id="ProtNLM"/>
    </source>
</evidence>
<feature type="transmembrane region" description="Helical" evidence="8">
    <location>
        <begin position="29"/>
        <end position="48"/>
    </location>
</feature>
<dbReference type="SUPFAM" id="SSF81338">
    <property type="entry name" value="Aquaporin-like"/>
    <property type="match status" value="1"/>
</dbReference>
<accession>A0A2T7PN29</accession>
<comment type="similarity">
    <text evidence="2 7">Belongs to the MIP/aquaporin (TC 1.A.8) family.</text>
</comment>
<reference evidence="9 10" key="1">
    <citation type="submission" date="2018-04" db="EMBL/GenBank/DDBJ databases">
        <title>The genome of golden apple snail Pomacea canaliculata provides insight into stress tolerance and invasive adaptation.</title>
        <authorList>
            <person name="Liu C."/>
            <person name="Liu B."/>
            <person name="Ren Y."/>
            <person name="Zhang Y."/>
            <person name="Wang H."/>
            <person name="Li S."/>
            <person name="Jiang F."/>
            <person name="Yin L."/>
            <person name="Zhang G."/>
            <person name="Qian W."/>
            <person name="Fan W."/>
        </authorList>
    </citation>
    <scope>NUCLEOTIDE SEQUENCE [LARGE SCALE GENOMIC DNA]</scope>
    <source>
        <strain evidence="9">SZHN2017</strain>
        <tissue evidence="9">Muscle</tissue>
    </source>
</reference>
<evidence type="ECO:0000256" key="4">
    <source>
        <dbReference type="ARBA" id="ARBA00022692"/>
    </source>
</evidence>
<proteinExistence type="inferred from homology"/>
<keyword evidence="10" id="KW-1185">Reference proteome</keyword>
<organism evidence="9 10">
    <name type="scientific">Pomacea canaliculata</name>
    <name type="common">Golden apple snail</name>
    <dbReference type="NCBI Taxonomy" id="400727"/>
    <lineage>
        <taxon>Eukaryota</taxon>
        <taxon>Metazoa</taxon>
        <taxon>Spiralia</taxon>
        <taxon>Lophotrochozoa</taxon>
        <taxon>Mollusca</taxon>
        <taxon>Gastropoda</taxon>
        <taxon>Caenogastropoda</taxon>
        <taxon>Architaenioglossa</taxon>
        <taxon>Ampullarioidea</taxon>
        <taxon>Ampullariidae</taxon>
        <taxon>Pomacea</taxon>
    </lineage>
</organism>
<keyword evidence="4 7" id="KW-0812">Transmembrane</keyword>
<dbReference type="GO" id="GO:0005886">
    <property type="term" value="C:plasma membrane"/>
    <property type="evidence" value="ECO:0007669"/>
    <property type="project" value="TreeGrafter"/>
</dbReference>